<feature type="domain" description="HTH cro/C1-type" evidence="8">
    <location>
        <begin position="90"/>
        <end position="120"/>
    </location>
</feature>
<dbReference type="GO" id="GO:0005525">
    <property type="term" value="F:GTP binding"/>
    <property type="evidence" value="ECO:0007669"/>
    <property type="project" value="UniProtKB-KW"/>
</dbReference>
<proteinExistence type="predicted"/>
<evidence type="ECO:0000256" key="5">
    <source>
        <dbReference type="ARBA" id="ARBA00023136"/>
    </source>
</evidence>
<feature type="transmembrane region" description="Helical" evidence="7">
    <location>
        <begin position="701"/>
        <end position="721"/>
    </location>
</feature>
<dbReference type="InterPro" id="IPR045063">
    <property type="entry name" value="Dynamin_N"/>
</dbReference>
<feature type="transmembrane region" description="Helical" evidence="7">
    <location>
        <begin position="637"/>
        <end position="661"/>
    </location>
</feature>
<dbReference type="Proteomes" id="UP000214561">
    <property type="component" value="Chromosome"/>
</dbReference>
<reference evidence="9 10" key="1">
    <citation type="submission" date="2017-05" db="EMBL/GenBank/DDBJ databases">
        <authorList>
            <person name="Qiu J.G."/>
            <person name="He J."/>
        </authorList>
    </citation>
    <scope>NUCLEOTIDE SEQUENCE [LARGE SCALE GENOMIC DNA]</scope>
    <source>
        <strain evidence="9 10">JQ135</strain>
    </source>
</reference>
<keyword evidence="3" id="KW-0378">Hydrolase</keyword>
<dbReference type="Pfam" id="PF00350">
    <property type="entry name" value="Dynamin_N"/>
    <property type="match status" value="1"/>
</dbReference>
<dbReference type="AlphaFoldDB" id="A0AB33CSZ6"/>
<dbReference type="SUPFAM" id="SSF47413">
    <property type="entry name" value="lambda repressor-like DNA-binding domains"/>
    <property type="match status" value="1"/>
</dbReference>
<evidence type="ECO:0000259" key="8">
    <source>
        <dbReference type="PROSITE" id="PS50943"/>
    </source>
</evidence>
<dbReference type="PROSITE" id="PS50943">
    <property type="entry name" value="HTH_CROC1"/>
    <property type="match status" value="1"/>
</dbReference>
<keyword evidence="6" id="KW-0175">Coiled coil</keyword>
<evidence type="ECO:0000256" key="7">
    <source>
        <dbReference type="SAM" id="Phobius"/>
    </source>
</evidence>
<keyword evidence="7" id="KW-1133">Transmembrane helix</keyword>
<dbReference type="Gene3D" id="1.10.260.40">
    <property type="entry name" value="lambda repressor-like DNA-binding domains"/>
    <property type="match status" value="1"/>
</dbReference>
<dbReference type="SMART" id="SM00530">
    <property type="entry name" value="HTH_XRE"/>
    <property type="match status" value="1"/>
</dbReference>
<name>A0AB33CSZ6_ALCFA</name>
<keyword evidence="5 7" id="KW-0472">Membrane</keyword>
<sequence length="812" mass="89352">MGCNCCLAGIDIWLPNDDKGSAETVTTLPHPMRVAVERPGRILLDHLVTRKIILILGCVIDNILIKHKKYFLCREGCFIYKGKAMDSVDLLNLRKQAGLTQEQVADALNISQSQVSRYESAPDETPFKIIKEWTALCGDTQASLGLSLAVNKRPALEEALASVFGWFNYAPTILSPDMPDLVQLAASIKTIGRKPRIAVAGKFDAGKSTMLNYLLGGKRLPTSFQPTTSLLCHIRHISDKPVWQVEPAALFKEGYDLNDPENKENFDNHKLFVGDTSILQKYAQHADRISDLEKPVVPVTGAAYAVIYLDSPILTALDFVDLPGYSNDEADNQKAEFVQNIADAFIYLSSFNGFMSGDDMVYLPTLIDKLNLLEVNEKKEPLANLFIVCTHVHAISADNKPRQNVVEEILTAAAKRIKPVVAGVLDTATRRYGLPVTHDMLRKRMFGFAVDNSVADIRSSFLSELTRYAGDMIPRATLGKLIKVMDATKNQELTAIAGLTDQLKKSLNDRATAEREVKEMREKKELTKKRFDTEYRRLSLLIDECLRKSKDSAKKHYEKIVDVSYVEKLIRESYGDSKKDAQQYVPGILLDRLKRNVNTDVAEISLSFNKDLDEVLALLSEVTKPTDSVLSFDAKSAFLSALTGLTATGALAGWAAIVAGGSNLGGYILAAKIVGWLSSLGISIGSASTVMAGISALGGPVTIAVALGATIAAGLYALFGASWETRLARKTVEDFKKNDVLSQYLSGLTTYWSDTKISLSQSMEATLDQYEKFIADRANILDLNTSEIEKRIDVANKYLGFFLMSPTLPSDV</sequence>
<protein>
    <recommendedName>
        <fullName evidence="8">HTH cro/C1-type domain-containing protein</fullName>
    </recommendedName>
</protein>
<dbReference type="InterPro" id="IPR001387">
    <property type="entry name" value="Cro/C1-type_HTH"/>
</dbReference>
<evidence type="ECO:0000313" key="10">
    <source>
        <dbReference type="Proteomes" id="UP000214561"/>
    </source>
</evidence>
<dbReference type="InterPro" id="IPR027094">
    <property type="entry name" value="Mitofusin_fam"/>
</dbReference>
<dbReference type="EMBL" id="CP021641">
    <property type="protein sequence ID" value="ASR89718.1"/>
    <property type="molecule type" value="Genomic_DNA"/>
</dbReference>
<dbReference type="CDD" id="cd00093">
    <property type="entry name" value="HTH_XRE"/>
    <property type="match status" value="1"/>
</dbReference>
<gene>
    <name evidence="9" type="ORF">AFA_09820</name>
</gene>
<dbReference type="GO" id="GO:0003924">
    <property type="term" value="F:GTPase activity"/>
    <property type="evidence" value="ECO:0007669"/>
    <property type="project" value="InterPro"/>
</dbReference>
<keyword evidence="7" id="KW-0812">Transmembrane</keyword>
<dbReference type="PANTHER" id="PTHR10465:SF0">
    <property type="entry name" value="SARCALUMENIN"/>
    <property type="match status" value="1"/>
</dbReference>
<evidence type="ECO:0000256" key="1">
    <source>
        <dbReference type="ARBA" id="ARBA00004370"/>
    </source>
</evidence>
<accession>A0AB33CSZ6</accession>
<feature type="transmembrane region" description="Helical" evidence="7">
    <location>
        <begin position="673"/>
        <end position="695"/>
    </location>
</feature>
<feature type="coiled-coil region" evidence="6">
    <location>
        <begin position="496"/>
        <end position="530"/>
    </location>
</feature>
<evidence type="ECO:0000256" key="6">
    <source>
        <dbReference type="SAM" id="Coils"/>
    </source>
</evidence>
<dbReference type="GO" id="GO:0016020">
    <property type="term" value="C:membrane"/>
    <property type="evidence" value="ECO:0007669"/>
    <property type="project" value="UniProtKB-SubCell"/>
</dbReference>
<dbReference type="KEGG" id="afq:AFA_09820"/>
<keyword evidence="4" id="KW-0342">GTP-binding</keyword>
<evidence type="ECO:0000313" key="9">
    <source>
        <dbReference type="EMBL" id="ASR89718.1"/>
    </source>
</evidence>
<dbReference type="PANTHER" id="PTHR10465">
    <property type="entry name" value="TRANSMEMBRANE GTPASE FZO1"/>
    <property type="match status" value="1"/>
</dbReference>
<evidence type="ECO:0000256" key="2">
    <source>
        <dbReference type="ARBA" id="ARBA00022741"/>
    </source>
</evidence>
<dbReference type="SUPFAM" id="SSF52540">
    <property type="entry name" value="P-loop containing nucleoside triphosphate hydrolases"/>
    <property type="match status" value="1"/>
</dbReference>
<dbReference type="Pfam" id="PF01381">
    <property type="entry name" value="HTH_3"/>
    <property type="match status" value="1"/>
</dbReference>
<dbReference type="GO" id="GO:0003677">
    <property type="term" value="F:DNA binding"/>
    <property type="evidence" value="ECO:0007669"/>
    <property type="project" value="InterPro"/>
</dbReference>
<evidence type="ECO:0000256" key="4">
    <source>
        <dbReference type="ARBA" id="ARBA00023134"/>
    </source>
</evidence>
<dbReference type="InterPro" id="IPR010982">
    <property type="entry name" value="Lambda_DNA-bd_dom_sf"/>
</dbReference>
<keyword evidence="2" id="KW-0547">Nucleotide-binding</keyword>
<dbReference type="InterPro" id="IPR027417">
    <property type="entry name" value="P-loop_NTPase"/>
</dbReference>
<organism evidence="9 10">
    <name type="scientific">Alcaligenes faecalis</name>
    <dbReference type="NCBI Taxonomy" id="511"/>
    <lineage>
        <taxon>Bacteria</taxon>
        <taxon>Pseudomonadati</taxon>
        <taxon>Pseudomonadota</taxon>
        <taxon>Betaproteobacteria</taxon>
        <taxon>Burkholderiales</taxon>
        <taxon>Alcaligenaceae</taxon>
        <taxon>Alcaligenes</taxon>
    </lineage>
</organism>
<evidence type="ECO:0000256" key="3">
    <source>
        <dbReference type="ARBA" id="ARBA00022801"/>
    </source>
</evidence>
<dbReference type="Gene3D" id="3.40.50.300">
    <property type="entry name" value="P-loop containing nucleotide triphosphate hydrolases"/>
    <property type="match status" value="1"/>
</dbReference>
<comment type="subcellular location">
    <subcellularLocation>
        <location evidence="1">Membrane</location>
    </subcellularLocation>
</comment>